<evidence type="ECO:0000313" key="2">
    <source>
        <dbReference type="Proteomes" id="UP000563094"/>
    </source>
</evidence>
<protein>
    <submittedName>
        <fullName evidence="1">Uncharacterized protein</fullName>
    </submittedName>
</protein>
<proteinExistence type="predicted"/>
<comment type="caution">
    <text evidence="1">The sequence shown here is derived from an EMBL/GenBank/DDBJ whole genome shotgun (WGS) entry which is preliminary data.</text>
</comment>
<dbReference type="Proteomes" id="UP000563094">
    <property type="component" value="Unassembled WGS sequence"/>
</dbReference>
<keyword evidence="2" id="KW-1185">Reference proteome</keyword>
<evidence type="ECO:0000313" key="1">
    <source>
        <dbReference type="EMBL" id="MBA9078561.1"/>
    </source>
</evidence>
<reference evidence="1 2" key="1">
    <citation type="submission" date="2020-08" db="EMBL/GenBank/DDBJ databases">
        <title>Genomic Encyclopedia of Type Strains, Phase IV (KMG-IV): sequencing the most valuable type-strain genomes for metagenomic binning, comparative biology and taxonomic classification.</title>
        <authorList>
            <person name="Goeker M."/>
        </authorList>
    </citation>
    <scope>NUCLEOTIDE SEQUENCE [LARGE SCALE GENOMIC DNA]</scope>
    <source>
        <strain evidence="1 2">DSM 29854</strain>
    </source>
</reference>
<name>A0A839GXY4_9BACT</name>
<organism evidence="1 2">
    <name type="scientific">Rufibacter quisquiliarum</name>
    <dbReference type="NCBI Taxonomy" id="1549639"/>
    <lineage>
        <taxon>Bacteria</taxon>
        <taxon>Pseudomonadati</taxon>
        <taxon>Bacteroidota</taxon>
        <taxon>Cytophagia</taxon>
        <taxon>Cytophagales</taxon>
        <taxon>Hymenobacteraceae</taxon>
        <taxon>Rufibacter</taxon>
    </lineage>
</organism>
<accession>A0A839GXY4</accession>
<sequence length="61" mass="7200">MTIPHFRSLRRISHLSAFAYQKRLLRHFQPTGKPTDFPLRRNGLTGKSYIYRLYMTACGKT</sequence>
<dbReference type="EMBL" id="JACJIQ010000014">
    <property type="protein sequence ID" value="MBA9078561.1"/>
    <property type="molecule type" value="Genomic_DNA"/>
</dbReference>
<gene>
    <name evidence="1" type="ORF">FHS90_003291</name>
</gene>
<dbReference type="AlphaFoldDB" id="A0A839GXY4"/>